<reference evidence="1 2" key="1">
    <citation type="submission" date="2014-06" db="EMBL/GenBank/DDBJ databases">
        <authorList>
            <person name="Swart Estienne"/>
        </authorList>
    </citation>
    <scope>NUCLEOTIDE SEQUENCE [LARGE SCALE GENOMIC DNA]</scope>
    <source>
        <strain evidence="1 2">130c</strain>
    </source>
</reference>
<name>A0A078B4N6_STYLE</name>
<dbReference type="EMBL" id="CCKQ01017487">
    <property type="protein sequence ID" value="CDW89384.1"/>
    <property type="molecule type" value="Genomic_DNA"/>
</dbReference>
<dbReference type="Proteomes" id="UP000039865">
    <property type="component" value="Unassembled WGS sequence"/>
</dbReference>
<evidence type="ECO:0000313" key="1">
    <source>
        <dbReference type="EMBL" id="CDW89384.1"/>
    </source>
</evidence>
<evidence type="ECO:0000313" key="2">
    <source>
        <dbReference type="Proteomes" id="UP000039865"/>
    </source>
</evidence>
<protein>
    <submittedName>
        <fullName evidence="1">Uncharacterized protein</fullName>
    </submittedName>
</protein>
<accession>A0A078B4N6</accession>
<keyword evidence="2" id="KW-1185">Reference proteome</keyword>
<sequence length="639" mass="75096">MEIDCPNGIQFNENIHNGEIIQVILSDDTNDDNILTNLQNFFIRKQQQCYDTDKKQSDGSNEIQIFSALYNYTILKLELMVQQKIQPYCSFYDSLDQCSKQQDEEIQFHQWNAQLYNTSPVTQVNNLASDQNTSNSAYNTNPKEAEYIKNMGFTNAQTISKLQLGQCDLPYLLDKYDFELLLDLAQQAYKLRYSYQLALPAEISISYYYQFYKISLKDTFSSKEAFQQWTKYERQQLQTYELNHVLNLNQFIDNQRKYYYDGNLDLWNFKIKVQNEFPLNHENQNPWKLSQLEASQVFWFCDRQFLQKKSFIPLNCFNNIISYASKATSKLSFDSIFSIQSDELKQQVDSYLKNNQTDLKIKFDTQFANCKLAEQAYAARVNKKDAISYIQTYLSNEGCVADQSQLQSLFIELEYESKNLYDFLTDKLLKRANLLKDLCVDDLKATGAYLDSNKDQIQESKICKCPFDVQNYIHNTVNSIKSLDYQAKDYILKEEILNFLQRCDYSSMIIWQELNDFKKIKQEKLRTNKAYPFCYKDYDCNIPIAGVPQDSELLYAHKINGKYQVLIDYFVQDIEDSCGVDYVDQEQLLKKIVSLAHETRSIDIFSDSIVQLFDLLKREILDQCLNQKSTYLSKLYTKA</sequence>
<proteinExistence type="predicted"/>
<gene>
    <name evidence="1" type="primary">Contig19309.g20469</name>
    <name evidence="1" type="ORF">STYLEM_18517</name>
</gene>
<dbReference type="AlphaFoldDB" id="A0A078B4N6"/>
<organism evidence="1 2">
    <name type="scientific">Stylonychia lemnae</name>
    <name type="common">Ciliate</name>
    <dbReference type="NCBI Taxonomy" id="5949"/>
    <lineage>
        <taxon>Eukaryota</taxon>
        <taxon>Sar</taxon>
        <taxon>Alveolata</taxon>
        <taxon>Ciliophora</taxon>
        <taxon>Intramacronucleata</taxon>
        <taxon>Spirotrichea</taxon>
        <taxon>Stichotrichia</taxon>
        <taxon>Sporadotrichida</taxon>
        <taxon>Oxytrichidae</taxon>
        <taxon>Stylonychinae</taxon>
        <taxon>Stylonychia</taxon>
    </lineage>
</organism>
<dbReference type="InParanoid" id="A0A078B4N6"/>